<proteinExistence type="predicted"/>
<reference evidence="1 2" key="1">
    <citation type="submission" date="2020-06" db="EMBL/GenBank/DDBJ databases">
        <title>Genome mining for natural products.</title>
        <authorList>
            <person name="Zhang B."/>
            <person name="Shi J."/>
            <person name="Ge H."/>
        </authorList>
    </citation>
    <scope>NUCLEOTIDE SEQUENCE [LARGE SCALE GENOMIC DNA]</scope>
    <source>
        <strain evidence="1 2">NA06532</strain>
    </source>
</reference>
<evidence type="ECO:0000313" key="2">
    <source>
        <dbReference type="Proteomes" id="UP000509345"/>
    </source>
</evidence>
<dbReference type="Proteomes" id="UP000509345">
    <property type="component" value="Chromosome"/>
</dbReference>
<organism evidence="1 2">
    <name type="scientific">Streptomyces microflavus</name>
    <name type="common">Streptomyces lipmanii</name>
    <dbReference type="NCBI Taxonomy" id="1919"/>
    <lineage>
        <taxon>Bacteria</taxon>
        <taxon>Bacillati</taxon>
        <taxon>Actinomycetota</taxon>
        <taxon>Actinomycetes</taxon>
        <taxon>Kitasatosporales</taxon>
        <taxon>Streptomycetaceae</taxon>
        <taxon>Streptomyces</taxon>
    </lineage>
</organism>
<accession>A0A7H8MRA0</accession>
<dbReference type="EMBL" id="CP054926">
    <property type="protein sequence ID" value="QKW44601.1"/>
    <property type="molecule type" value="Genomic_DNA"/>
</dbReference>
<name>A0A7H8MRA0_STRMI</name>
<dbReference type="AlphaFoldDB" id="A0A7H8MRA0"/>
<protein>
    <submittedName>
        <fullName evidence="1">Uncharacterized protein</fullName>
    </submittedName>
</protein>
<gene>
    <name evidence="1" type="ORF">HUT09_19865</name>
</gene>
<evidence type="ECO:0000313" key="1">
    <source>
        <dbReference type="EMBL" id="QKW44601.1"/>
    </source>
</evidence>
<sequence>MPELRDRFTSLRRAGIRSFHETERNLIGVNGPEVQPHNEAGVIGWGTSWRMQGYLLMARRTGRPAYAERLAELIDQVLLARDDARGNHDFRGRCLPVWSSAHKFTAATAVLYDTEGRPALEVTVCPPRAKAAKVTVAADGERHFSITVSGPERRDLTVGGLSLDPLDERRADRAVYAAYEQRTAVTARLVLTDRPAPGPRRPAPGVFPVRPAMVSLAAQTGMITYPMAGLARLAREQPAAVPVSVRGRLDGYVDAVDRAMRVHDEQWGTTDDGRGFYRWLPDEPVSFAGAELPTNEFLAMGRTAVQLAVVTGEAHWRERAAAMARALHGDLTVTGGVASWPYWPSFGRVYQGWRATGSPKEDGSDFRPSYRAVTVPEDVTHALIDLDFLCLYHDAPGLPGVFTEADLRAVAKTFTHHAIERGERGRKGSRTVRLRHDVGGRGRRGTDREQAHVAAWLPLRRWSREVPRYVRAIRPAVPPPPLMGVDTYCAALLAH</sequence>
<dbReference type="RefSeq" id="WP_176144301.1">
    <property type="nucleotide sequence ID" value="NZ_CP054926.1"/>
</dbReference>
<dbReference type="GeneID" id="87633501"/>